<dbReference type="PANTHER" id="PTHR23389:SF9">
    <property type="entry name" value="DNA LIGASE"/>
    <property type="match status" value="1"/>
</dbReference>
<feature type="binding site" evidence="12">
    <location>
        <position position="419"/>
    </location>
    <ligand>
        <name>Zn(2+)</name>
        <dbReference type="ChEBI" id="CHEBI:29105"/>
    </ligand>
</feature>
<dbReference type="PANTHER" id="PTHR23389">
    <property type="entry name" value="CHROMOSOME TRANSMISSION FIDELITY FACTOR 18"/>
    <property type="match status" value="1"/>
</dbReference>
<evidence type="ECO:0000256" key="11">
    <source>
        <dbReference type="ARBA" id="ARBA00034005"/>
    </source>
</evidence>
<dbReference type="PIRSF" id="PIRSF001604">
    <property type="entry name" value="LigA"/>
    <property type="match status" value="1"/>
</dbReference>
<dbReference type="EMBL" id="CP007588">
    <property type="protein sequence ID" value="AIG65538.1"/>
    <property type="molecule type" value="Genomic_DNA"/>
</dbReference>
<evidence type="ECO:0000256" key="13">
    <source>
        <dbReference type="RuleBase" id="RU000618"/>
    </source>
</evidence>
<accession>A0ABN4DGU8</accession>
<feature type="binding site" evidence="12">
    <location>
        <position position="434"/>
    </location>
    <ligand>
        <name>Zn(2+)</name>
        <dbReference type="ChEBI" id="CHEBI:29105"/>
    </ligand>
</feature>
<dbReference type="SUPFAM" id="SSF50249">
    <property type="entry name" value="Nucleic acid-binding proteins"/>
    <property type="match status" value="1"/>
</dbReference>
<dbReference type="Pfam" id="PF14520">
    <property type="entry name" value="HHH_5"/>
    <property type="match status" value="1"/>
</dbReference>
<feature type="active site" description="N6-AMP-lysine intermediate" evidence="12">
    <location>
        <position position="125"/>
    </location>
</feature>
<name>A0ABN4DGU8_9LACO</name>
<dbReference type="InterPro" id="IPR004150">
    <property type="entry name" value="NAD_DNA_ligase_OB"/>
</dbReference>
<keyword evidence="6 12" id="KW-0862">Zinc</keyword>
<gene>
    <name evidence="12" type="primary">ligA</name>
    <name evidence="15" type="ORF">WS08_0599</name>
</gene>
<sequence length="701" mass="76411">MTNENEQSFTLESDAQTRILELESTLKQWAQEYYENDAPSVSDAEYDRAYAELVGLNDTYPELIAADSILRQVGGATVKSDLAKVPHEIPMLSLGDVFSVTELTEWMATTQKHFNNSLAYNAELKIDGLAISLMYVDGKLTQASTRGNGLIGEDVTQNVQQIADIPAELNEPVTIEVRGEVYMPKEAFATLNAQRENEGLATFANPRNAAAGSLRQLDAKVTKERGLAAFLYQLVEPQTTLGLQTQTDVIARLHELGLPVNTLSQRVTADTDELEMYIEQHTSDRDGLPYGIDGIVIKVDDLHQQEELGSTVKVPRWAIAYKFPPEEAETVVETIEWTVGRTGVVTPTAVMTPVQLAGTTVARASLHNPTYLADKDIRLGDTVYLHKAGDIIPEIRAVNFTKRADDSEPYVVPTHCPECHEELVHVDGEVALRCINPQCPAQMQERLAHFASRLAMNIDGLGPKIIAQLVANELVHDVADLYRLSLDQLVTLEKFGETSANNLLEALAVSKTNSAEKLLFGLGIRNVGAKVAKILLQKFETIPNLMTASAAEIAEIPGIGLVIGDSIEQYFAATHAQELIAALDELGLNLAYDAAIVINNDTPLSGKKVVLTGKLTEMTRTEASDWLESQGATVAGSVSKKTDLLVAGADAGSKLAKAQDLGIEIWSEQELKAQMNLPKYGIMVKDIAKIAMSFSMACRRG</sequence>
<dbReference type="InterPro" id="IPR013840">
    <property type="entry name" value="DNAligase_N"/>
</dbReference>
<comment type="cofactor">
    <cofactor evidence="12">
        <name>Mg(2+)</name>
        <dbReference type="ChEBI" id="CHEBI:18420"/>
    </cofactor>
    <cofactor evidence="12">
        <name>Mn(2+)</name>
        <dbReference type="ChEBI" id="CHEBI:29035"/>
    </cofactor>
</comment>
<dbReference type="Gene3D" id="3.30.470.30">
    <property type="entry name" value="DNA ligase/mRNA capping enzyme"/>
    <property type="match status" value="1"/>
</dbReference>
<dbReference type="Pfam" id="PF00533">
    <property type="entry name" value="BRCT"/>
    <property type="match status" value="1"/>
</dbReference>
<dbReference type="Gene3D" id="2.40.50.140">
    <property type="entry name" value="Nucleic acid-binding proteins"/>
    <property type="match status" value="1"/>
</dbReference>
<evidence type="ECO:0000256" key="5">
    <source>
        <dbReference type="ARBA" id="ARBA00022763"/>
    </source>
</evidence>
<dbReference type="Pfam" id="PF03119">
    <property type="entry name" value="DNA_ligase_ZBD"/>
    <property type="match status" value="1"/>
</dbReference>
<protein>
    <recommendedName>
        <fullName evidence="12 13">DNA ligase</fullName>
        <ecNumber evidence="12 13">6.5.1.2</ecNumber>
    </recommendedName>
    <alternativeName>
        <fullName evidence="12">Polydeoxyribonucleotide synthase [NAD(+)]</fullName>
    </alternativeName>
</protein>
<evidence type="ECO:0000256" key="7">
    <source>
        <dbReference type="ARBA" id="ARBA00022842"/>
    </source>
</evidence>
<dbReference type="Gene3D" id="3.40.50.10190">
    <property type="entry name" value="BRCT domain"/>
    <property type="match status" value="1"/>
</dbReference>
<dbReference type="InterPro" id="IPR018239">
    <property type="entry name" value="DNA_ligase_AS"/>
</dbReference>
<evidence type="ECO:0000313" key="16">
    <source>
        <dbReference type="Proteomes" id="UP000028491"/>
    </source>
</evidence>
<evidence type="ECO:0000256" key="2">
    <source>
        <dbReference type="ARBA" id="ARBA00022598"/>
    </source>
</evidence>
<dbReference type="EC" id="6.5.1.2" evidence="12 13"/>
<dbReference type="InterPro" id="IPR004149">
    <property type="entry name" value="Znf_DNAligase_C4"/>
</dbReference>
<dbReference type="InterPro" id="IPR001357">
    <property type="entry name" value="BRCT_dom"/>
</dbReference>
<dbReference type="InterPro" id="IPR033136">
    <property type="entry name" value="DNA_ligase_CS"/>
</dbReference>
<dbReference type="PROSITE" id="PS50172">
    <property type="entry name" value="BRCT"/>
    <property type="match status" value="1"/>
</dbReference>
<dbReference type="Gene3D" id="1.10.287.610">
    <property type="entry name" value="Helix hairpin bin"/>
    <property type="match status" value="1"/>
</dbReference>
<evidence type="ECO:0000256" key="10">
    <source>
        <dbReference type="ARBA" id="ARBA00023211"/>
    </source>
</evidence>
<evidence type="ECO:0000256" key="9">
    <source>
        <dbReference type="ARBA" id="ARBA00023204"/>
    </source>
</evidence>
<dbReference type="GO" id="GO:0016874">
    <property type="term" value="F:ligase activity"/>
    <property type="evidence" value="ECO:0007669"/>
    <property type="project" value="UniProtKB-KW"/>
</dbReference>
<feature type="binding site" evidence="12">
    <location>
        <begin position="43"/>
        <end position="47"/>
    </location>
    <ligand>
        <name>NAD(+)</name>
        <dbReference type="ChEBI" id="CHEBI:57540"/>
    </ligand>
</feature>
<dbReference type="PROSITE" id="PS01056">
    <property type="entry name" value="DNA_LIGASE_N2"/>
    <property type="match status" value="1"/>
</dbReference>
<feature type="binding site" evidence="12">
    <location>
        <position position="416"/>
    </location>
    <ligand>
        <name>Zn(2+)</name>
        <dbReference type="ChEBI" id="CHEBI:29105"/>
    </ligand>
</feature>
<feature type="domain" description="BRCT" evidence="14">
    <location>
        <begin position="599"/>
        <end position="684"/>
    </location>
</feature>
<dbReference type="Proteomes" id="UP000028491">
    <property type="component" value="Chromosome"/>
</dbReference>
<evidence type="ECO:0000313" key="15">
    <source>
        <dbReference type="EMBL" id="AIG65538.1"/>
    </source>
</evidence>
<evidence type="ECO:0000256" key="4">
    <source>
        <dbReference type="ARBA" id="ARBA00022723"/>
    </source>
</evidence>
<feature type="binding site" evidence="12">
    <location>
        <position position="180"/>
    </location>
    <ligand>
        <name>NAD(+)</name>
        <dbReference type="ChEBI" id="CHEBI:57540"/>
    </ligand>
</feature>
<comment type="catalytic activity">
    <reaction evidence="11 12 13">
        <text>NAD(+) + (deoxyribonucleotide)n-3'-hydroxyl + 5'-phospho-(deoxyribonucleotide)m = (deoxyribonucleotide)n+m + AMP + beta-nicotinamide D-nucleotide.</text>
        <dbReference type="EC" id="6.5.1.2"/>
    </reaction>
</comment>
<dbReference type="SMART" id="SM00278">
    <property type="entry name" value="HhH1"/>
    <property type="match status" value="3"/>
</dbReference>
<evidence type="ECO:0000259" key="14">
    <source>
        <dbReference type="PROSITE" id="PS50172"/>
    </source>
</evidence>
<feature type="binding site" evidence="12">
    <location>
        <position position="322"/>
    </location>
    <ligand>
        <name>NAD(+)</name>
        <dbReference type="ChEBI" id="CHEBI:57540"/>
    </ligand>
</feature>
<feature type="binding site" evidence="12">
    <location>
        <begin position="93"/>
        <end position="94"/>
    </location>
    <ligand>
        <name>NAD(+)</name>
        <dbReference type="ChEBI" id="CHEBI:57540"/>
    </ligand>
</feature>
<keyword evidence="2 12" id="KW-0436">Ligase</keyword>
<reference evidence="16" key="2">
    <citation type="submission" date="2014-04" db="EMBL/GenBank/DDBJ databases">
        <title>Complete genome of Weissella ceti strain WS08 isolated from diseased rainbow trout in Brazil.</title>
        <authorList>
            <person name="Figueiredo H.C.P."/>
            <person name="Leal C.A.G."/>
            <person name="Pereira F.L."/>
            <person name="Soares S.C."/>
            <person name="Dorella F.A."/>
            <person name="Carvalho A.F."/>
            <person name="Pereira U.P."/>
            <person name="Azevedo V.A.C."/>
        </authorList>
    </citation>
    <scope>NUCLEOTIDE SEQUENCE [LARGE SCALE GENOMIC DNA]</scope>
    <source>
        <strain evidence="16">WS08</strain>
    </source>
</reference>
<dbReference type="RefSeq" id="WP_144427311.1">
    <property type="nucleotide sequence ID" value="NZ_CP007588.1"/>
</dbReference>
<dbReference type="InterPro" id="IPR013839">
    <property type="entry name" value="DNAligase_adenylation"/>
</dbReference>
<evidence type="ECO:0000256" key="8">
    <source>
        <dbReference type="ARBA" id="ARBA00023027"/>
    </source>
</evidence>
<keyword evidence="7 12" id="KW-0460">Magnesium</keyword>
<comment type="similarity">
    <text evidence="12">Belongs to the NAD-dependent DNA ligase family. LigA subfamily.</text>
</comment>
<keyword evidence="16" id="KW-1185">Reference proteome</keyword>
<dbReference type="InterPro" id="IPR036420">
    <property type="entry name" value="BRCT_dom_sf"/>
</dbReference>
<dbReference type="HAMAP" id="MF_01588">
    <property type="entry name" value="DNA_ligase_A"/>
    <property type="match status" value="1"/>
</dbReference>
<dbReference type="Pfam" id="PF03120">
    <property type="entry name" value="OB_DNA_ligase"/>
    <property type="match status" value="1"/>
</dbReference>
<feature type="binding site" evidence="12">
    <location>
        <position position="123"/>
    </location>
    <ligand>
        <name>NAD(+)</name>
        <dbReference type="ChEBI" id="CHEBI:57540"/>
    </ligand>
</feature>
<dbReference type="NCBIfam" id="NF005932">
    <property type="entry name" value="PRK07956.1"/>
    <property type="match status" value="1"/>
</dbReference>
<feature type="binding site" evidence="12">
    <location>
        <position position="298"/>
    </location>
    <ligand>
        <name>NAD(+)</name>
        <dbReference type="ChEBI" id="CHEBI:57540"/>
    </ligand>
</feature>
<keyword evidence="5 12" id="KW-0227">DNA damage</keyword>
<dbReference type="Pfam" id="PF01653">
    <property type="entry name" value="DNA_ligase_aden"/>
    <property type="match status" value="1"/>
</dbReference>
<keyword evidence="9 12" id="KW-0234">DNA repair</keyword>
<dbReference type="PROSITE" id="PS01055">
    <property type="entry name" value="DNA_LIGASE_N1"/>
    <property type="match status" value="1"/>
</dbReference>
<evidence type="ECO:0000256" key="6">
    <source>
        <dbReference type="ARBA" id="ARBA00022833"/>
    </source>
</evidence>
<dbReference type="Gene3D" id="1.10.150.20">
    <property type="entry name" value="5' to 3' exonuclease, C-terminal subdomain"/>
    <property type="match status" value="2"/>
</dbReference>
<proteinExistence type="inferred from homology"/>
<evidence type="ECO:0000256" key="3">
    <source>
        <dbReference type="ARBA" id="ARBA00022705"/>
    </source>
</evidence>
<dbReference type="SMART" id="SM00532">
    <property type="entry name" value="LIGANc"/>
    <property type="match status" value="1"/>
</dbReference>
<evidence type="ECO:0000256" key="12">
    <source>
        <dbReference type="HAMAP-Rule" id="MF_01588"/>
    </source>
</evidence>
<dbReference type="InterPro" id="IPR012340">
    <property type="entry name" value="NA-bd_OB-fold"/>
</dbReference>
<dbReference type="SUPFAM" id="SSF52113">
    <property type="entry name" value="BRCT domain"/>
    <property type="match status" value="1"/>
</dbReference>
<feature type="binding site" evidence="12">
    <location>
        <position position="146"/>
    </location>
    <ligand>
        <name>NAD(+)</name>
        <dbReference type="ChEBI" id="CHEBI:57540"/>
    </ligand>
</feature>
<keyword evidence="8 12" id="KW-0520">NAD</keyword>
<keyword evidence="10 12" id="KW-0464">Manganese</keyword>
<dbReference type="SMART" id="SM00292">
    <property type="entry name" value="BRCT"/>
    <property type="match status" value="1"/>
</dbReference>
<evidence type="ECO:0000256" key="1">
    <source>
        <dbReference type="ARBA" id="ARBA00004067"/>
    </source>
</evidence>
<dbReference type="SUPFAM" id="SSF47781">
    <property type="entry name" value="RuvA domain 2-like"/>
    <property type="match status" value="1"/>
</dbReference>
<dbReference type="SUPFAM" id="SSF56091">
    <property type="entry name" value="DNA ligase/mRNA capping enzyme, catalytic domain"/>
    <property type="match status" value="1"/>
</dbReference>
<dbReference type="InterPro" id="IPR010994">
    <property type="entry name" value="RuvA_2-like"/>
</dbReference>
<dbReference type="CDD" id="cd00114">
    <property type="entry name" value="LIGANc"/>
    <property type="match status" value="1"/>
</dbReference>
<dbReference type="Gene3D" id="6.20.10.30">
    <property type="match status" value="1"/>
</dbReference>
<dbReference type="InterPro" id="IPR001679">
    <property type="entry name" value="DNA_ligase"/>
</dbReference>
<comment type="function">
    <text evidence="1 12">DNA ligase that catalyzes the formation of phosphodiester linkages between 5'-phosphoryl and 3'-hydroxyl groups in double-stranded DNA using NAD as a coenzyme and as the energy source for the reaction. It is essential for DNA replication and repair of damaged DNA.</text>
</comment>
<dbReference type="Pfam" id="PF12826">
    <property type="entry name" value="HHH_2"/>
    <property type="match status" value="1"/>
</dbReference>
<organism evidence="15 16">
    <name type="scientific">Weissella tructae</name>
    <dbReference type="NCBI Taxonomy" id="887702"/>
    <lineage>
        <taxon>Bacteria</taxon>
        <taxon>Bacillati</taxon>
        <taxon>Bacillota</taxon>
        <taxon>Bacilli</taxon>
        <taxon>Lactobacillales</taxon>
        <taxon>Lactobacillaceae</taxon>
        <taxon>Weissella</taxon>
    </lineage>
</organism>
<dbReference type="InterPro" id="IPR041663">
    <property type="entry name" value="DisA/LigA_HHH"/>
</dbReference>
<reference evidence="15 16" key="1">
    <citation type="journal article" date="2014" name="Genome Announc.">
        <title>Whole-Genome Sequence of Weissella ceti Strain WS08, Isolated from Diseased Rainbow Trout in Brazil.</title>
        <authorList>
            <person name="Figueiredo H.C."/>
            <person name="Leal G."/>
            <person name="Pereira F.L."/>
            <person name="Soares S.C."/>
            <person name="Dorella F.A."/>
            <person name="Carvalho A.F."/>
            <person name="Pereira U.P."/>
            <person name="Azevedo V.A."/>
        </authorList>
    </citation>
    <scope>NUCLEOTIDE SEQUENCE [LARGE SCALE GENOMIC DNA]</scope>
    <source>
        <strain evidence="15 16">WS08</strain>
    </source>
</reference>
<dbReference type="NCBIfam" id="TIGR00575">
    <property type="entry name" value="dnlj"/>
    <property type="match status" value="1"/>
</dbReference>
<keyword evidence="3 12" id="KW-0235">DNA replication</keyword>
<feature type="binding site" evidence="12">
    <location>
        <position position="439"/>
    </location>
    <ligand>
        <name>Zn(2+)</name>
        <dbReference type="ChEBI" id="CHEBI:29105"/>
    </ligand>
</feature>
<dbReference type="InterPro" id="IPR003583">
    <property type="entry name" value="Hlx-hairpin-Hlx_DNA-bd_motif"/>
</dbReference>
<dbReference type="CDD" id="cd17748">
    <property type="entry name" value="BRCT_DNA_ligase_like"/>
    <property type="match status" value="1"/>
</dbReference>
<keyword evidence="4 12" id="KW-0479">Metal-binding</keyword>